<dbReference type="FunFam" id="2.40.50.140:FF:000043">
    <property type="entry name" value="DNA-directed RNA polymerase II subunit RPB7"/>
    <property type="match status" value="1"/>
</dbReference>
<evidence type="ECO:0000256" key="3">
    <source>
        <dbReference type="ARBA" id="ARBA00023163"/>
    </source>
</evidence>
<evidence type="ECO:0000256" key="2">
    <source>
        <dbReference type="ARBA" id="ARBA00022478"/>
    </source>
</evidence>
<organism evidence="6 7">
    <name type="scientific">Liquidambar formosana</name>
    <name type="common">Formosan gum</name>
    <dbReference type="NCBI Taxonomy" id="63359"/>
    <lineage>
        <taxon>Eukaryota</taxon>
        <taxon>Viridiplantae</taxon>
        <taxon>Streptophyta</taxon>
        <taxon>Embryophyta</taxon>
        <taxon>Tracheophyta</taxon>
        <taxon>Spermatophyta</taxon>
        <taxon>Magnoliopsida</taxon>
        <taxon>eudicotyledons</taxon>
        <taxon>Gunneridae</taxon>
        <taxon>Pentapetalae</taxon>
        <taxon>Saxifragales</taxon>
        <taxon>Altingiaceae</taxon>
        <taxon>Liquidambar</taxon>
    </lineage>
</organism>
<dbReference type="GO" id="GO:0003727">
    <property type="term" value="F:single-stranded RNA binding"/>
    <property type="evidence" value="ECO:0007669"/>
    <property type="project" value="TreeGrafter"/>
</dbReference>
<dbReference type="SUPFAM" id="SSF50249">
    <property type="entry name" value="Nucleic acid-binding proteins"/>
    <property type="match status" value="1"/>
</dbReference>
<gene>
    <name evidence="6" type="ORF">L1049_013264</name>
</gene>
<dbReference type="InterPro" id="IPR036898">
    <property type="entry name" value="RNA_pol_Rpb7-like_N_sf"/>
</dbReference>
<dbReference type="GO" id="GO:0060213">
    <property type="term" value="P:positive regulation of nuclear-transcribed mRNA poly(A) tail shortening"/>
    <property type="evidence" value="ECO:0007669"/>
    <property type="project" value="TreeGrafter"/>
</dbReference>
<reference evidence="6 7" key="1">
    <citation type="journal article" date="2024" name="Plant J.">
        <title>Genome sequences and population genomics reveal climatic adaptation and genomic divergence between two closely related sweetgum species.</title>
        <authorList>
            <person name="Xu W.Q."/>
            <person name="Ren C.Q."/>
            <person name="Zhang X.Y."/>
            <person name="Comes H.P."/>
            <person name="Liu X.H."/>
            <person name="Li Y.G."/>
            <person name="Kettle C.J."/>
            <person name="Jalonen R."/>
            <person name="Gaisberger H."/>
            <person name="Ma Y.Z."/>
            <person name="Qiu Y.X."/>
        </authorList>
    </citation>
    <scope>NUCLEOTIDE SEQUENCE [LARGE SCALE GENOMIC DNA]</scope>
    <source>
        <strain evidence="6">Hangzhou</strain>
    </source>
</reference>
<proteinExistence type="predicted"/>
<feature type="domain" description="S1 motif" evidence="5">
    <location>
        <begin position="75"/>
        <end position="152"/>
    </location>
</feature>
<dbReference type="Gene3D" id="2.40.50.140">
    <property type="entry name" value="Nucleic acid-binding proteins"/>
    <property type="match status" value="1"/>
</dbReference>
<dbReference type="Proteomes" id="UP001415857">
    <property type="component" value="Unassembled WGS sequence"/>
</dbReference>
<dbReference type="Pfam" id="PF00575">
    <property type="entry name" value="S1"/>
    <property type="match status" value="1"/>
</dbReference>
<evidence type="ECO:0000313" key="6">
    <source>
        <dbReference type="EMBL" id="KAK9279585.1"/>
    </source>
</evidence>
<dbReference type="InterPro" id="IPR003029">
    <property type="entry name" value="S1_domain"/>
</dbReference>
<keyword evidence="7" id="KW-1185">Reference proteome</keyword>
<dbReference type="GO" id="GO:0045948">
    <property type="term" value="P:positive regulation of translational initiation"/>
    <property type="evidence" value="ECO:0007669"/>
    <property type="project" value="TreeGrafter"/>
</dbReference>
<evidence type="ECO:0000256" key="4">
    <source>
        <dbReference type="RuleBase" id="RU369086"/>
    </source>
</evidence>
<sequence>MGIRSVEKEKQKKKKGGFAFRHHQTVTIISPDWQRQEAREPWIDGGSDCGRHGFVVAMTGFVTFPVKYQCVVFRPFKGEILEAVVTMVNKMGFFAEAGPVQIFVSNHLIPDDMEFQSGDAPNYTTSDGSVKIQKDSEVRLKIIGTRVDATEIFCIGTIKDDFLGVINDPAST</sequence>
<keyword evidence="2 4" id="KW-0240">DNA-directed RNA polymerase</keyword>
<dbReference type="GO" id="GO:0006367">
    <property type="term" value="P:transcription initiation at RNA polymerase II promoter"/>
    <property type="evidence" value="ECO:0007669"/>
    <property type="project" value="TreeGrafter"/>
</dbReference>
<comment type="function">
    <text evidence="4">DNA-dependent RNA polymerase which catalyzes the transcription of DNA into RNA using the four ribonucleoside triphosphates as substrates.</text>
</comment>
<dbReference type="GO" id="GO:0000932">
    <property type="term" value="C:P-body"/>
    <property type="evidence" value="ECO:0007669"/>
    <property type="project" value="TreeGrafter"/>
</dbReference>
<dbReference type="InterPro" id="IPR012340">
    <property type="entry name" value="NA-bd_OB-fold"/>
</dbReference>
<dbReference type="InterPro" id="IPR045113">
    <property type="entry name" value="Rpb7-like"/>
</dbReference>
<keyword evidence="4" id="KW-0539">Nucleus</keyword>
<dbReference type="EMBL" id="JBBPBK010000008">
    <property type="protein sequence ID" value="KAK9279585.1"/>
    <property type="molecule type" value="Genomic_DNA"/>
</dbReference>
<dbReference type="AlphaFoldDB" id="A0AAP0RKX4"/>
<protein>
    <recommendedName>
        <fullName evidence="4">DNA-directed RNA polymerase subunit</fullName>
    </recommendedName>
</protein>
<name>A0AAP0RKX4_LIQFO</name>
<evidence type="ECO:0000259" key="5">
    <source>
        <dbReference type="Pfam" id="PF00575"/>
    </source>
</evidence>
<comment type="caution">
    <text evidence="6">The sequence shown here is derived from an EMBL/GenBank/DDBJ whole genome shotgun (WGS) entry which is preliminary data.</text>
</comment>
<dbReference type="CDD" id="cd04462">
    <property type="entry name" value="S1_RNAPII_Rpb7"/>
    <property type="match status" value="1"/>
</dbReference>
<evidence type="ECO:0000256" key="1">
    <source>
        <dbReference type="ARBA" id="ARBA00004123"/>
    </source>
</evidence>
<dbReference type="GO" id="GO:0031369">
    <property type="term" value="F:translation initiation factor binding"/>
    <property type="evidence" value="ECO:0007669"/>
    <property type="project" value="TreeGrafter"/>
</dbReference>
<dbReference type="Gene3D" id="3.30.1490.120">
    <property type="entry name" value="RNA polymerase Rpb7-like, N-terminal domain"/>
    <property type="match status" value="1"/>
</dbReference>
<dbReference type="GO" id="GO:0003697">
    <property type="term" value="F:single-stranded DNA binding"/>
    <property type="evidence" value="ECO:0007669"/>
    <property type="project" value="TreeGrafter"/>
</dbReference>
<dbReference type="PANTHER" id="PTHR12709">
    <property type="entry name" value="DNA-DIRECTED RNA POLYMERASE II, III"/>
    <property type="match status" value="1"/>
</dbReference>
<keyword evidence="3 4" id="KW-0804">Transcription</keyword>
<evidence type="ECO:0000313" key="7">
    <source>
        <dbReference type="Proteomes" id="UP001415857"/>
    </source>
</evidence>
<dbReference type="GO" id="GO:0005665">
    <property type="term" value="C:RNA polymerase II, core complex"/>
    <property type="evidence" value="ECO:0007669"/>
    <property type="project" value="TreeGrafter"/>
</dbReference>
<dbReference type="PANTHER" id="PTHR12709:SF4">
    <property type="entry name" value="DNA-DIRECTED RNA POLYMERASE II SUBUNIT RPB7"/>
    <property type="match status" value="1"/>
</dbReference>
<comment type="subcellular location">
    <subcellularLocation>
        <location evidence="1 4">Nucleus</location>
    </subcellularLocation>
</comment>
<accession>A0AAP0RKX4</accession>